<dbReference type="Gene3D" id="3.90.1210.10">
    <property type="entry name" value="Antifreeze-like/N-acetylneuraminic acid synthase C-terminal domain"/>
    <property type="match status" value="1"/>
</dbReference>
<feature type="signal peptide" evidence="7">
    <location>
        <begin position="1"/>
        <end position="21"/>
    </location>
</feature>
<protein>
    <recommendedName>
        <fullName evidence="3 7">Flagella basal body P-ring formation protein FlgA</fullName>
    </recommendedName>
</protein>
<reference evidence="9 10" key="2">
    <citation type="submission" date="2019-05" db="EMBL/GenBank/DDBJ databases">
        <title>Genome evolution of the obligate endosymbiont Buchnera aphidicola.</title>
        <authorList>
            <person name="Moran N.A."/>
        </authorList>
    </citation>
    <scope>NUCLEOTIDE SEQUENCE [LARGE SCALE GENOMIC DNA]</scope>
    <source>
        <strain evidence="9 10">Ala</strain>
    </source>
</reference>
<dbReference type="InterPro" id="IPR017585">
    <property type="entry name" value="SAF_FlgA"/>
</dbReference>
<dbReference type="RefSeq" id="WP_158339516.1">
    <property type="nucleotide sequence ID" value="NZ_CP034891.1"/>
</dbReference>
<name>A0A4D6XTG5_9GAMM</name>
<dbReference type="InterPro" id="IPR039246">
    <property type="entry name" value="Flagellar_FlgA"/>
</dbReference>
<dbReference type="EMBL" id="CP034891">
    <property type="protein sequence ID" value="QCI17730.1"/>
    <property type="molecule type" value="Genomic_DNA"/>
</dbReference>
<dbReference type="CDD" id="cd11614">
    <property type="entry name" value="SAF_CpaB_FlgA_like"/>
    <property type="match status" value="1"/>
</dbReference>
<comment type="subcellular location">
    <subcellularLocation>
        <location evidence="1 7">Periplasm</location>
    </subcellularLocation>
</comment>
<feature type="chain" id="PRO_5020884392" description="Flagella basal body P-ring formation protein FlgA" evidence="7">
    <location>
        <begin position="22"/>
        <end position="226"/>
    </location>
</feature>
<dbReference type="NCBIfam" id="TIGR03170">
    <property type="entry name" value="flgA_cterm"/>
    <property type="match status" value="1"/>
</dbReference>
<dbReference type="GO" id="GO:0042597">
    <property type="term" value="C:periplasmic space"/>
    <property type="evidence" value="ECO:0007669"/>
    <property type="project" value="UniProtKB-SubCell"/>
</dbReference>
<comment type="similarity">
    <text evidence="2 7">Belongs to the FlgA family.</text>
</comment>
<gene>
    <name evidence="9" type="primary">flgA</name>
    <name evidence="9" type="ORF">D9V61_01710</name>
</gene>
<dbReference type="Gene3D" id="2.30.30.760">
    <property type="match status" value="1"/>
</dbReference>
<dbReference type="PANTHER" id="PTHR36307">
    <property type="entry name" value="FLAGELLA BASAL BODY P-RING FORMATION PROTEIN FLGA"/>
    <property type="match status" value="1"/>
</dbReference>
<dbReference type="AlphaFoldDB" id="A0A4D6XTG5"/>
<evidence type="ECO:0000256" key="2">
    <source>
        <dbReference type="ARBA" id="ARBA00010474"/>
    </source>
</evidence>
<dbReference type="PANTHER" id="PTHR36307:SF1">
    <property type="entry name" value="FLAGELLA BASAL BODY P-RING FORMATION PROTEIN FLGA"/>
    <property type="match status" value="1"/>
</dbReference>
<keyword evidence="9" id="KW-0282">Flagellum</keyword>
<dbReference type="Pfam" id="PF13144">
    <property type="entry name" value="ChapFlgA"/>
    <property type="match status" value="1"/>
</dbReference>
<keyword evidence="9" id="KW-0969">Cilium</keyword>
<evidence type="ECO:0000313" key="10">
    <source>
        <dbReference type="Proteomes" id="UP000298660"/>
    </source>
</evidence>
<evidence type="ECO:0000256" key="7">
    <source>
        <dbReference type="RuleBase" id="RU362063"/>
    </source>
</evidence>
<dbReference type="SMART" id="SM00858">
    <property type="entry name" value="SAF"/>
    <property type="match status" value="1"/>
</dbReference>
<reference evidence="9 10" key="1">
    <citation type="submission" date="2018-12" db="EMBL/GenBank/DDBJ databases">
        <authorList>
            <person name="Chong R.A."/>
        </authorList>
    </citation>
    <scope>NUCLEOTIDE SEQUENCE [LARGE SCALE GENOMIC DNA]</scope>
    <source>
        <strain evidence="9 10">Ala</strain>
    </source>
</reference>
<keyword evidence="9" id="KW-0966">Cell projection</keyword>
<evidence type="ECO:0000313" key="9">
    <source>
        <dbReference type="EMBL" id="QCI17730.1"/>
    </source>
</evidence>
<keyword evidence="7" id="KW-1005">Bacterial flagellum biogenesis</keyword>
<organism evidence="9 10">
    <name type="scientific">Buchnera aphidicola</name>
    <name type="common">Acyrthosiphon lactucae</name>
    <dbReference type="NCBI Taxonomy" id="1241832"/>
    <lineage>
        <taxon>Bacteria</taxon>
        <taxon>Pseudomonadati</taxon>
        <taxon>Pseudomonadota</taxon>
        <taxon>Gammaproteobacteria</taxon>
        <taxon>Enterobacterales</taxon>
        <taxon>Erwiniaceae</taxon>
        <taxon>Buchnera</taxon>
    </lineage>
</organism>
<proteinExistence type="inferred from homology"/>
<accession>A0A4D6XTG5</accession>
<comment type="function">
    <text evidence="6 7">Involved in the assembly process of the P-ring formation. It may associate with FlgF on the rod constituting a structure essential for the P-ring assembly or may act as a modulator protein for the P-ring assembly.</text>
</comment>
<evidence type="ECO:0000259" key="8">
    <source>
        <dbReference type="SMART" id="SM00858"/>
    </source>
</evidence>
<evidence type="ECO:0000256" key="1">
    <source>
        <dbReference type="ARBA" id="ARBA00004418"/>
    </source>
</evidence>
<dbReference type="InterPro" id="IPR013974">
    <property type="entry name" value="SAF"/>
</dbReference>
<dbReference type="Proteomes" id="UP000298660">
    <property type="component" value="Chromosome"/>
</dbReference>
<dbReference type="GO" id="GO:0044780">
    <property type="term" value="P:bacterial-type flagellum assembly"/>
    <property type="evidence" value="ECO:0007669"/>
    <property type="project" value="InterPro"/>
</dbReference>
<evidence type="ECO:0000256" key="6">
    <source>
        <dbReference type="ARBA" id="ARBA00025643"/>
    </source>
</evidence>
<keyword evidence="4 7" id="KW-0732">Signal</keyword>
<evidence type="ECO:0000256" key="4">
    <source>
        <dbReference type="ARBA" id="ARBA00022729"/>
    </source>
</evidence>
<evidence type="ECO:0000256" key="3">
    <source>
        <dbReference type="ARBA" id="ARBA00014754"/>
    </source>
</evidence>
<dbReference type="OrthoDB" id="7065435at2"/>
<keyword evidence="5 7" id="KW-0574">Periplasm</keyword>
<sequence>MNMIIYFFLLFISLTVNSVNATGQKINFFDLTKQLNIFFKKEYSSNRDNINIIVRTPLKKNIYCKKPVFSLLSNVHTLGLIDVLLTCNQKRYYLKVEIQSEGEYIIANRKIPRGTKIKESDLKILIGRLDILPNNTYRKKKDVINRINLRDIFPLQPITSFMTRPFWLVKINQQVTVIINGNNFTIVSKAKSLSNGAENENIRVKTKNGKIINGIINENGEVVASL</sequence>
<feature type="domain" description="SAF" evidence="8">
    <location>
        <begin position="102"/>
        <end position="164"/>
    </location>
</feature>
<evidence type="ECO:0000256" key="5">
    <source>
        <dbReference type="ARBA" id="ARBA00022764"/>
    </source>
</evidence>